<dbReference type="Proteomes" id="UP001148786">
    <property type="component" value="Unassembled WGS sequence"/>
</dbReference>
<sequence length="104" mass="10907">MNDDLPSPRPTTSLPLYPTPNARLLPSNAVPDDGSVPSATCGHEKLVCGRVLSAIAFVNDEVGSAAAPLQESAPPPSFINQPPNMNPIAERHRLGRLEGGWTAA</sequence>
<name>A0A9W8MTV1_9AGAR</name>
<gene>
    <name evidence="2" type="ORF">NLJ89_g9109</name>
</gene>
<dbReference type="AlphaFoldDB" id="A0A9W8MTV1"/>
<feature type="region of interest" description="Disordered" evidence="1">
    <location>
        <begin position="67"/>
        <end position="87"/>
    </location>
</feature>
<evidence type="ECO:0000313" key="2">
    <source>
        <dbReference type="EMBL" id="KAJ3501942.1"/>
    </source>
</evidence>
<dbReference type="EMBL" id="JANKHO010001353">
    <property type="protein sequence ID" value="KAJ3501942.1"/>
    <property type="molecule type" value="Genomic_DNA"/>
</dbReference>
<comment type="caution">
    <text evidence="2">The sequence shown here is derived from an EMBL/GenBank/DDBJ whole genome shotgun (WGS) entry which is preliminary data.</text>
</comment>
<keyword evidence="3" id="KW-1185">Reference proteome</keyword>
<protein>
    <submittedName>
        <fullName evidence="2">Uncharacterized protein</fullName>
    </submittedName>
</protein>
<proteinExistence type="predicted"/>
<organism evidence="2 3">
    <name type="scientific">Agrocybe chaxingu</name>
    <dbReference type="NCBI Taxonomy" id="84603"/>
    <lineage>
        <taxon>Eukaryota</taxon>
        <taxon>Fungi</taxon>
        <taxon>Dikarya</taxon>
        <taxon>Basidiomycota</taxon>
        <taxon>Agaricomycotina</taxon>
        <taxon>Agaricomycetes</taxon>
        <taxon>Agaricomycetidae</taxon>
        <taxon>Agaricales</taxon>
        <taxon>Agaricineae</taxon>
        <taxon>Strophariaceae</taxon>
        <taxon>Agrocybe</taxon>
    </lineage>
</organism>
<evidence type="ECO:0000313" key="3">
    <source>
        <dbReference type="Proteomes" id="UP001148786"/>
    </source>
</evidence>
<evidence type="ECO:0000256" key="1">
    <source>
        <dbReference type="SAM" id="MobiDB-lite"/>
    </source>
</evidence>
<reference evidence="2" key="1">
    <citation type="submission" date="2022-07" db="EMBL/GenBank/DDBJ databases">
        <title>Genome Sequence of Agrocybe chaxingu.</title>
        <authorList>
            <person name="Buettner E."/>
        </authorList>
    </citation>
    <scope>NUCLEOTIDE SEQUENCE</scope>
    <source>
        <strain evidence="2">MP-N11</strain>
    </source>
</reference>
<accession>A0A9W8MTV1</accession>